<organism evidence="5 6">
    <name type="scientific">Amborella trichopoda</name>
    <dbReference type="NCBI Taxonomy" id="13333"/>
    <lineage>
        <taxon>Eukaryota</taxon>
        <taxon>Viridiplantae</taxon>
        <taxon>Streptophyta</taxon>
        <taxon>Embryophyta</taxon>
        <taxon>Tracheophyta</taxon>
        <taxon>Spermatophyta</taxon>
        <taxon>Magnoliopsida</taxon>
        <taxon>Amborellales</taxon>
        <taxon>Amborellaceae</taxon>
        <taxon>Amborella</taxon>
    </lineage>
</organism>
<dbReference type="Gene3D" id="2.60.120.680">
    <property type="entry name" value="GOLD domain"/>
    <property type="match status" value="1"/>
</dbReference>
<keyword evidence="2" id="KW-0813">Transport</keyword>
<dbReference type="OMA" id="YDDTEFS"/>
<evidence type="ECO:0000256" key="3">
    <source>
        <dbReference type="ARBA" id="ARBA00023136"/>
    </source>
</evidence>
<gene>
    <name evidence="5" type="ORF">AMTR_s00067p00033540</name>
</gene>
<dbReference type="Gramene" id="ERN18752">
    <property type="protein sequence ID" value="ERN18752"/>
    <property type="gene ID" value="AMTR_s00067p00033540"/>
</dbReference>
<evidence type="ECO:0000313" key="6">
    <source>
        <dbReference type="Proteomes" id="UP000017836"/>
    </source>
</evidence>
<dbReference type="InterPro" id="IPR036865">
    <property type="entry name" value="CRAL-TRIO_dom_sf"/>
</dbReference>
<dbReference type="PANTHER" id="PTHR45932:SF2">
    <property type="entry name" value="PATELLIN-4"/>
    <property type="match status" value="1"/>
</dbReference>
<proteinExistence type="predicted"/>
<dbReference type="eggNOG" id="KOG1471">
    <property type="taxonomic scope" value="Eukaryota"/>
</dbReference>
<keyword evidence="3" id="KW-0472">Membrane</keyword>
<dbReference type="PROSITE" id="PS50191">
    <property type="entry name" value="CRAL_TRIO"/>
    <property type="match status" value="1"/>
</dbReference>
<dbReference type="OrthoDB" id="75724at2759"/>
<evidence type="ECO:0000313" key="5">
    <source>
        <dbReference type="EMBL" id="ERN18752.1"/>
    </source>
</evidence>
<dbReference type="Pfam" id="PF00650">
    <property type="entry name" value="CRAL_TRIO"/>
    <property type="match status" value="1"/>
</dbReference>
<name>U5DBE5_AMBTC</name>
<protein>
    <recommendedName>
        <fullName evidence="4">CRAL-TRIO domain-containing protein</fullName>
    </recommendedName>
</protein>
<dbReference type="EMBL" id="KI392078">
    <property type="protein sequence ID" value="ERN18752.1"/>
    <property type="molecule type" value="Genomic_DNA"/>
</dbReference>
<dbReference type="InterPro" id="IPR011074">
    <property type="entry name" value="CRAL/TRIO_N_dom"/>
</dbReference>
<dbReference type="CDD" id="cd00170">
    <property type="entry name" value="SEC14"/>
    <property type="match status" value="1"/>
</dbReference>
<evidence type="ECO:0000256" key="1">
    <source>
        <dbReference type="ARBA" id="ARBA00004370"/>
    </source>
</evidence>
<dbReference type="Gene3D" id="3.40.525.10">
    <property type="entry name" value="CRAL-TRIO lipid binding domain"/>
    <property type="match status" value="1"/>
</dbReference>
<accession>U5DBE5</accession>
<dbReference type="Pfam" id="PF25099">
    <property type="entry name" value="GOLD_PATL1_C"/>
    <property type="match status" value="1"/>
</dbReference>
<keyword evidence="6" id="KW-1185">Reference proteome</keyword>
<dbReference type="Pfam" id="PF03765">
    <property type="entry name" value="CRAL_TRIO_N"/>
    <property type="match status" value="1"/>
</dbReference>
<dbReference type="KEGG" id="atr:18447121"/>
<sequence length="482" mass="55093">MIAGVLAGKAPNPEFPATRVMAIHEFVPLVHEIMPEKLLDGTKDDILLPDLKPSENRALMELRAKLEDAIVNNRFPKPENDWKNATQYVAPIQNTSERTQLAKLPGESKNSKIIENKGIELWGVPLLPSLGHEGADIILMKFLKARDFKASEAFDMLWKTLIWRKEFRIDDALDEEYGEGLESVAYMNGTDRKGHPICYNSYGAFHDKVLYQKAFGSEENCEKFMRWRFQFLEKSIKKLKFKAGEVHSMLQITDLKNSPGPSKKELRAATKKAILLLQDNYPELVAKNVFVNVPFWYYAFNAVLSTILTQRTTSKFIFARPSRVMETLLKFIAPEDIPIKYGGFKRENDEEFSSINGAVSKSRVKGRATETIQFHAPMAGFTFVWDVTVVGGEVSYKEEFIPEDEGSYIVLIQKEKKITTFEEPIRNSFHISEPGKVVITIDNSTFWKKKILYRTKSKRTVIPGSHRELSFSDPYAFRGIEL</sequence>
<dbReference type="InterPro" id="IPR001251">
    <property type="entry name" value="CRAL-TRIO_dom"/>
</dbReference>
<dbReference type="PANTHER" id="PTHR45932">
    <property type="entry name" value="PATELLIN-1"/>
    <property type="match status" value="1"/>
</dbReference>
<dbReference type="SUPFAM" id="SSF46938">
    <property type="entry name" value="CRAL/TRIO N-terminal domain"/>
    <property type="match status" value="1"/>
</dbReference>
<dbReference type="HOGENOM" id="CLU_023762_1_1_1"/>
<dbReference type="AlphaFoldDB" id="U5DBE5"/>
<comment type="subcellular location">
    <subcellularLocation>
        <location evidence="1">Membrane</location>
    </subcellularLocation>
</comment>
<dbReference type="InterPro" id="IPR036273">
    <property type="entry name" value="CRAL/TRIO_N_dom_sf"/>
</dbReference>
<evidence type="ECO:0000259" key="4">
    <source>
        <dbReference type="PROSITE" id="PS50191"/>
    </source>
</evidence>
<dbReference type="Proteomes" id="UP000017836">
    <property type="component" value="Unassembled WGS sequence"/>
</dbReference>
<dbReference type="SUPFAM" id="SSF52087">
    <property type="entry name" value="CRAL/TRIO domain"/>
    <property type="match status" value="1"/>
</dbReference>
<dbReference type="GO" id="GO:0016020">
    <property type="term" value="C:membrane"/>
    <property type="evidence" value="ECO:0007669"/>
    <property type="project" value="UniProtKB-SubCell"/>
</dbReference>
<evidence type="ECO:0000256" key="2">
    <source>
        <dbReference type="ARBA" id="ARBA00022448"/>
    </source>
</evidence>
<dbReference type="GO" id="GO:0008289">
    <property type="term" value="F:lipid binding"/>
    <property type="evidence" value="ECO:0007669"/>
    <property type="project" value="InterPro"/>
</dbReference>
<reference evidence="6" key="1">
    <citation type="journal article" date="2013" name="Science">
        <title>The Amborella genome and the evolution of flowering plants.</title>
        <authorList>
            <consortium name="Amborella Genome Project"/>
        </authorList>
    </citation>
    <scope>NUCLEOTIDE SEQUENCE [LARGE SCALE GENOMIC DNA]</scope>
</reference>
<dbReference type="InterPro" id="IPR056794">
    <property type="entry name" value="PATL1-6_C_GOLD"/>
</dbReference>
<dbReference type="SMART" id="SM00516">
    <property type="entry name" value="SEC14"/>
    <property type="match status" value="1"/>
</dbReference>
<dbReference type="InterPro" id="IPR044834">
    <property type="entry name" value="PATL"/>
</dbReference>
<feature type="domain" description="CRAL-TRIO" evidence="4">
    <location>
        <begin position="174"/>
        <end position="349"/>
    </location>
</feature>